<keyword evidence="4" id="KW-0808">Transferase</keyword>
<evidence type="ECO:0000256" key="8">
    <source>
        <dbReference type="ARBA" id="ARBA00023012"/>
    </source>
</evidence>
<dbReference type="PANTHER" id="PTHR24421">
    <property type="entry name" value="NITRATE/NITRITE SENSOR PROTEIN NARX-RELATED"/>
    <property type="match status" value="1"/>
</dbReference>
<comment type="catalytic activity">
    <reaction evidence="1">
        <text>ATP + protein L-histidine = ADP + protein N-phospho-L-histidine.</text>
        <dbReference type="EC" id="2.7.13.3"/>
    </reaction>
</comment>
<dbReference type="EMBL" id="JAUDDZ010000006">
    <property type="protein sequence ID" value="MDM8275007.1"/>
    <property type="molecule type" value="Genomic_DNA"/>
</dbReference>
<dbReference type="PROSITE" id="PS51257">
    <property type="entry name" value="PROKAR_LIPOPROTEIN"/>
    <property type="match status" value="1"/>
</dbReference>
<keyword evidence="5" id="KW-0547">Nucleotide-binding</keyword>
<evidence type="ECO:0000256" key="4">
    <source>
        <dbReference type="ARBA" id="ARBA00022679"/>
    </source>
</evidence>
<keyword evidence="6 12" id="KW-0418">Kinase</keyword>
<keyword evidence="9" id="KW-0472">Membrane</keyword>
<evidence type="ECO:0000256" key="5">
    <source>
        <dbReference type="ARBA" id="ARBA00022741"/>
    </source>
</evidence>
<keyword evidence="9" id="KW-1133">Transmembrane helix</keyword>
<dbReference type="InterPro" id="IPR011712">
    <property type="entry name" value="Sig_transdc_His_kin_sub3_dim/P"/>
</dbReference>
<evidence type="ECO:0000259" key="10">
    <source>
        <dbReference type="Pfam" id="PF02518"/>
    </source>
</evidence>
<evidence type="ECO:0000256" key="9">
    <source>
        <dbReference type="SAM" id="Phobius"/>
    </source>
</evidence>
<dbReference type="Pfam" id="PF02518">
    <property type="entry name" value="HATPase_c"/>
    <property type="match status" value="1"/>
</dbReference>
<dbReference type="SUPFAM" id="SSF55874">
    <property type="entry name" value="ATPase domain of HSP90 chaperone/DNA topoisomerase II/histidine kinase"/>
    <property type="match status" value="1"/>
</dbReference>
<evidence type="ECO:0000256" key="2">
    <source>
        <dbReference type="ARBA" id="ARBA00012438"/>
    </source>
</evidence>
<dbReference type="Gene3D" id="3.30.565.10">
    <property type="entry name" value="Histidine kinase-like ATPase, C-terminal domain"/>
    <property type="match status" value="1"/>
</dbReference>
<evidence type="ECO:0000259" key="11">
    <source>
        <dbReference type="Pfam" id="PF07730"/>
    </source>
</evidence>
<dbReference type="InterPro" id="IPR003594">
    <property type="entry name" value="HATPase_dom"/>
</dbReference>
<feature type="transmembrane region" description="Helical" evidence="9">
    <location>
        <begin position="48"/>
        <end position="70"/>
    </location>
</feature>
<evidence type="ECO:0000313" key="13">
    <source>
        <dbReference type="Proteomes" id="UP001529421"/>
    </source>
</evidence>
<gene>
    <name evidence="12" type="ORF">QUW28_05760</name>
</gene>
<evidence type="ECO:0000256" key="6">
    <source>
        <dbReference type="ARBA" id="ARBA00022777"/>
    </source>
</evidence>
<proteinExistence type="predicted"/>
<feature type="domain" description="Signal transduction histidine kinase subgroup 3 dimerisation and phosphoacceptor" evidence="11">
    <location>
        <begin position="180"/>
        <end position="244"/>
    </location>
</feature>
<keyword evidence="8" id="KW-0902">Two-component regulatory system</keyword>
<dbReference type="Pfam" id="PF07730">
    <property type="entry name" value="HisKA_3"/>
    <property type="match status" value="1"/>
</dbReference>
<reference evidence="13" key="1">
    <citation type="submission" date="2023-06" db="EMBL/GenBank/DDBJ databases">
        <title>Identification and characterization of horizontal gene transfer across gut microbiota members of farm animals based on homology search.</title>
        <authorList>
            <person name="Zeman M."/>
            <person name="Kubasova T."/>
            <person name="Jahodarova E."/>
            <person name="Nykrynova M."/>
            <person name="Rychlik I."/>
        </authorList>
    </citation>
    <scope>NUCLEOTIDE SEQUENCE [LARGE SCALE GENOMIC DNA]</scope>
    <source>
        <strain evidence="13">154_Feed</strain>
    </source>
</reference>
<accession>A0ABT7V945</accession>
<dbReference type="InterPro" id="IPR036890">
    <property type="entry name" value="HATPase_C_sf"/>
</dbReference>
<protein>
    <recommendedName>
        <fullName evidence="2">histidine kinase</fullName>
        <ecNumber evidence="2">2.7.13.3</ecNumber>
    </recommendedName>
</protein>
<keyword evidence="7" id="KW-0067">ATP-binding</keyword>
<keyword evidence="9" id="KW-0812">Transmembrane</keyword>
<dbReference type="Gene3D" id="1.20.5.1930">
    <property type="match status" value="1"/>
</dbReference>
<evidence type="ECO:0000256" key="7">
    <source>
        <dbReference type="ARBA" id="ARBA00022840"/>
    </source>
</evidence>
<dbReference type="GO" id="GO:0016301">
    <property type="term" value="F:kinase activity"/>
    <property type="evidence" value="ECO:0007669"/>
    <property type="project" value="UniProtKB-KW"/>
</dbReference>
<evidence type="ECO:0000313" key="12">
    <source>
        <dbReference type="EMBL" id="MDM8275007.1"/>
    </source>
</evidence>
<dbReference type="CDD" id="cd16917">
    <property type="entry name" value="HATPase_UhpB-NarQ-NarX-like"/>
    <property type="match status" value="1"/>
</dbReference>
<evidence type="ECO:0000256" key="1">
    <source>
        <dbReference type="ARBA" id="ARBA00000085"/>
    </source>
</evidence>
<keyword evidence="3" id="KW-0597">Phosphoprotein</keyword>
<dbReference type="RefSeq" id="WP_289545090.1">
    <property type="nucleotide sequence ID" value="NZ_JAUDDZ010000006.1"/>
</dbReference>
<dbReference type="InterPro" id="IPR050482">
    <property type="entry name" value="Sensor_HK_TwoCompSys"/>
</dbReference>
<keyword evidence="13" id="KW-1185">Reference proteome</keyword>
<comment type="caution">
    <text evidence="12">The sequence shown here is derived from an EMBL/GenBank/DDBJ whole genome shotgun (WGS) entry which is preliminary data.</text>
</comment>
<organism evidence="12 13">
    <name type="scientific">Enorma phocaeensis</name>
    <dbReference type="NCBI Taxonomy" id="1871019"/>
    <lineage>
        <taxon>Bacteria</taxon>
        <taxon>Bacillati</taxon>
        <taxon>Actinomycetota</taxon>
        <taxon>Coriobacteriia</taxon>
        <taxon>Coriobacteriales</taxon>
        <taxon>Coriobacteriaceae</taxon>
        <taxon>Enorma</taxon>
    </lineage>
</organism>
<dbReference type="PANTHER" id="PTHR24421:SF10">
    <property type="entry name" value="NITRATE_NITRITE SENSOR PROTEIN NARQ"/>
    <property type="match status" value="1"/>
</dbReference>
<dbReference type="EC" id="2.7.13.3" evidence="2"/>
<dbReference type="Proteomes" id="UP001529421">
    <property type="component" value="Unassembled WGS sequence"/>
</dbReference>
<feature type="domain" description="Histidine kinase/HSP90-like ATPase" evidence="10">
    <location>
        <begin position="280"/>
        <end position="378"/>
    </location>
</feature>
<sequence>MDKLALVLCCMPLAALDAEAPSVVPLLVAVIAACLGEVVPPRRRAWPSIAYAVAAVFAQALLPFLPLAAYDLARPSGHDASAAEPARSLPRPAARALMCAAPIAAAATGGSTSPLACGLSAGLCLAAALMAARTRDVEVQRSANHRQRDALREQALSLAEKNRDLMDRQDYQVRVAVLEERSRIARSIHDNVGHLLTRSILQTQAQQVLHAEEPATCEAFSQIGATLNEALDTVRASVHDLHDDSIDLAAQMRATLEGAPCPVSSTIQVEAAPAAVANCLVAVTREALSNVARHSDASRIELSLVEHPGFWRLSIADNGSSERAATPPASAGDAAAFATSTGLGLTSMEERVRALGGTFSAGPRPSEGFAVFASIPKDNRSG</sequence>
<evidence type="ECO:0000256" key="3">
    <source>
        <dbReference type="ARBA" id="ARBA00022553"/>
    </source>
</evidence>
<name>A0ABT7V945_9ACTN</name>